<organism evidence="1 2">
    <name type="scientific">Canavalia gladiata</name>
    <name type="common">Sword bean</name>
    <name type="synonym">Dolichos gladiatus</name>
    <dbReference type="NCBI Taxonomy" id="3824"/>
    <lineage>
        <taxon>Eukaryota</taxon>
        <taxon>Viridiplantae</taxon>
        <taxon>Streptophyta</taxon>
        <taxon>Embryophyta</taxon>
        <taxon>Tracheophyta</taxon>
        <taxon>Spermatophyta</taxon>
        <taxon>Magnoliopsida</taxon>
        <taxon>eudicotyledons</taxon>
        <taxon>Gunneridae</taxon>
        <taxon>Pentapetalae</taxon>
        <taxon>rosids</taxon>
        <taxon>fabids</taxon>
        <taxon>Fabales</taxon>
        <taxon>Fabaceae</taxon>
        <taxon>Papilionoideae</taxon>
        <taxon>50 kb inversion clade</taxon>
        <taxon>NPAAA clade</taxon>
        <taxon>indigoferoid/millettioid clade</taxon>
        <taxon>Phaseoleae</taxon>
        <taxon>Canavalia</taxon>
    </lineage>
</organism>
<proteinExistence type="predicted"/>
<evidence type="ECO:0000313" key="2">
    <source>
        <dbReference type="Proteomes" id="UP001367508"/>
    </source>
</evidence>
<dbReference type="Proteomes" id="UP001367508">
    <property type="component" value="Unassembled WGS sequence"/>
</dbReference>
<gene>
    <name evidence="1" type="ORF">VNO77_20150</name>
</gene>
<comment type="caution">
    <text evidence="1">The sequence shown here is derived from an EMBL/GenBank/DDBJ whole genome shotgun (WGS) entry which is preliminary data.</text>
</comment>
<dbReference type="AlphaFoldDB" id="A0AAN9LP08"/>
<accession>A0AAN9LP08</accession>
<protein>
    <submittedName>
        <fullName evidence="1">Uncharacterized protein</fullName>
    </submittedName>
</protein>
<sequence length="87" mass="9794">MHVVQDGVKSILSRSISVVHSFDEEMKKIVLKVVKRYGCTEGVEVDCISNDILLEDGFRLKKLRMVMEPIEKVVTNLGAAKLGRTFD</sequence>
<name>A0AAN9LP08_CANGL</name>
<dbReference type="EMBL" id="JAYMYQ010000004">
    <property type="protein sequence ID" value="KAK7339479.1"/>
    <property type="molecule type" value="Genomic_DNA"/>
</dbReference>
<evidence type="ECO:0000313" key="1">
    <source>
        <dbReference type="EMBL" id="KAK7339479.1"/>
    </source>
</evidence>
<reference evidence="1 2" key="1">
    <citation type="submission" date="2024-01" db="EMBL/GenBank/DDBJ databases">
        <title>The genomes of 5 underutilized Papilionoideae crops provide insights into root nodulation and disease resistanc.</title>
        <authorList>
            <person name="Jiang F."/>
        </authorList>
    </citation>
    <scope>NUCLEOTIDE SEQUENCE [LARGE SCALE GENOMIC DNA]</scope>
    <source>
        <strain evidence="1">LVBAO_FW01</strain>
        <tissue evidence="1">Leaves</tissue>
    </source>
</reference>
<keyword evidence="2" id="KW-1185">Reference proteome</keyword>